<dbReference type="EMBL" id="KX699811">
    <property type="protein sequence ID" value="APD73767.1"/>
    <property type="molecule type" value="Genomic_DNA"/>
</dbReference>
<evidence type="ECO:0000313" key="2">
    <source>
        <dbReference type="EMBL" id="APD73767.1"/>
    </source>
</evidence>
<name>A0A1J0R7C6_9TRYP</name>
<feature type="signal peptide" evidence="1">
    <location>
        <begin position="1"/>
        <end position="25"/>
    </location>
</feature>
<dbReference type="AlphaFoldDB" id="A0A1J0R7C6"/>
<proteinExistence type="predicted"/>
<organism evidence="2">
    <name type="scientific">Trypanosoma brucei</name>
    <dbReference type="NCBI Taxonomy" id="5691"/>
    <lineage>
        <taxon>Eukaryota</taxon>
        <taxon>Discoba</taxon>
        <taxon>Euglenozoa</taxon>
        <taxon>Kinetoplastea</taxon>
        <taxon>Metakinetoplastina</taxon>
        <taxon>Trypanosomatida</taxon>
        <taxon>Trypanosomatidae</taxon>
        <taxon>Trypanosoma</taxon>
    </lineage>
</organism>
<keyword evidence="1" id="KW-0732">Signal</keyword>
<feature type="chain" id="PRO_5012949770" evidence="1">
    <location>
        <begin position="26"/>
        <end position="268"/>
    </location>
</feature>
<reference evidence="2" key="1">
    <citation type="submission" date="2016-08" db="EMBL/GenBank/DDBJ databases">
        <title>VSG repertoire of Trypanosoma brucei EATRO 1125.</title>
        <authorList>
            <person name="Cross G.A."/>
        </authorList>
    </citation>
    <scope>NUCLEOTIDE SEQUENCE</scope>
    <source>
        <strain evidence="2">EATRO 1125</strain>
    </source>
</reference>
<evidence type="ECO:0000256" key="1">
    <source>
        <dbReference type="SAM" id="SignalP"/>
    </source>
</evidence>
<sequence>MKILRSCSVVSLFLLILLQADISAAAAFNAAADSLRQGVSTVCQLRSVVERIADHYLAKLASAKNTVKDNKKILRSLTVAAEQAKNAKARPYCAQIGYIGEVTAELERQYEAYSSEVRANVATLKQYAKFLESQGRFSKLNIKAKTYAASTGASKVETEINLAALPYTKTACSEKVEINQQQLQGWPHKNKLTKFPHVKIEAEAAKKARCTNRAHIFKEGSATNEYAGLSPQYTVQTKPGTLTKESVEELTIDSARNKFSPAIDATSE</sequence>
<protein>
    <submittedName>
        <fullName evidence="2">Variant surface glycoprotein 1125.1586</fullName>
    </submittedName>
</protein>
<accession>A0A1J0R7C6</accession>